<dbReference type="Gene3D" id="3.30.450.40">
    <property type="match status" value="1"/>
</dbReference>
<dbReference type="SMART" id="SM00065">
    <property type="entry name" value="GAF"/>
    <property type="match status" value="1"/>
</dbReference>
<accession>A0ABZ0CTZ7</accession>
<dbReference type="Pfam" id="PF00512">
    <property type="entry name" value="HisKA"/>
    <property type="match status" value="1"/>
</dbReference>
<evidence type="ECO:0000259" key="9">
    <source>
        <dbReference type="PROSITE" id="PS50110"/>
    </source>
</evidence>
<keyword evidence="3 6" id="KW-0597">Phosphoprotein</keyword>
<evidence type="ECO:0000313" key="11">
    <source>
        <dbReference type="Proteomes" id="UP001303946"/>
    </source>
</evidence>
<gene>
    <name evidence="10" type="ORF">RXV79_13890</name>
</gene>
<dbReference type="PANTHER" id="PTHR42878:SF15">
    <property type="entry name" value="BACTERIOPHYTOCHROME"/>
    <property type="match status" value="1"/>
</dbReference>
<name>A0ABZ0CTZ7_9BURK</name>
<dbReference type="InterPro" id="IPR050351">
    <property type="entry name" value="BphY/WalK/GraS-like"/>
</dbReference>
<protein>
    <recommendedName>
        <fullName evidence="2">histidine kinase</fullName>
        <ecNumber evidence="2">2.7.13.3</ecNumber>
    </recommendedName>
</protein>
<dbReference type="InterPro" id="IPR003661">
    <property type="entry name" value="HisK_dim/P_dom"/>
</dbReference>
<keyword evidence="4" id="KW-0808">Transferase</keyword>
<dbReference type="PROSITE" id="PS50110">
    <property type="entry name" value="RESPONSE_REGULATORY"/>
    <property type="match status" value="1"/>
</dbReference>
<evidence type="ECO:0000256" key="6">
    <source>
        <dbReference type="PROSITE-ProRule" id="PRU00169"/>
    </source>
</evidence>
<evidence type="ECO:0000256" key="4">
    <source>
        <dbReference type="ARBA" id="ARBA00022679"/>
    </source>
</evidence>
<evidence type="ECO:0000259" key="8">
    <source>
        <dbReference type="PROSITE" id="PS50109"/>
    </source>
</evidence>
<dbReference type="CDD" id="cd00082">
    <property type="entry name" value="HisKA"/>
    <property type="match status" value="1"/>
</dbReference>
<dbReference type="SUPFAM" id="SSF52172">
    <property type="entry name" value="CheY-like"/>
    <property type="match status" value="1"/>
</dbReference>
<dbReference type="InterPro" id="IPR036097">
    <property type="entry name" value="HisK_dim/P_sf"/>
</dbReference>
<dbReference type="InterPro" id="IPR004358">
    <property type="entry name" value="Sig_transdc_His_kin-like_C"/>
</dbReference>
<dbReference type="SUPFAM" id="SSF55874">
    <property type="entry name" value="ATPase domain of HSP90 chaperone/DNA topoisomerase II/histidine kinase"/>
    <property type="match status" value="1"/>
</dbReference>
<dbReference type="InterPro" id="IPR029016">
    <property type="entry name" value="GAF-like_dom_sf"/>
</dbReference>
<comment type="catalytic activity">
    <reaction evidence="1">
        <text>ATP + protein L-histidine = ADP + protein N-phospho-L-histidine.</text>
        <dbReference type="EC" id="2.7.13.3"/>
    </reaction>
</comment>
<dbReference type="SUPFAM" id="SSF47384">
    <property type="entry name" value="Homodimeric domain of signal transducing histidine kinase"/>
    <property type="match status" value="1"/>
</dbReference>
<feature type="domain" description="Response regulatory" evidence="9">
    <location>
        <begin position="3"/>
        <end position="120"/>
    </location>
</feature>
<dbReference type="InterPro" id="IPR003594">
    <property type="entry name" value="HATPase_dom"/>
</dbReference>
<dbReference type="Pfam" id="PF13185">
    <property type="entry name" value="GAF_2"/>
    <property type="match status" value="1"/>
</dbReference>
<dbReference type="Proteomes" id="UP001303946">
    <property type="component" value="Chromosome"/>
</dbReference>
<dbReference type="Gene3D" id="3.30.565.10">
    <property type="entry name" value="Histidine kinase-like ATPase, C-terminal domain"/>
    <property type="match status" value="1"/>
</dbReference>
<dbReference type="Gene3D" id="3.40.50.2300">
    <property type="match status" value="1"/>
</dbReference>
<proteinExistence type="predicted"/>
<dbReference type="SMART" id="SM00448">
    <property type="entry name" value="REC"/>
    <property type="match status" value="1"/>
</dbReference>
<evidence type="ECO:0000256" key="7">
    <source>
        <dbReference type="SAM" id="Coils"/>
    </source>
</evidence>
<reference evidence="10 11" key="1">
    <citation type="submission" date="2023-10" db="EMBL/GenBank/DDBJ databases">
        <title>Bacteria for the degradation of biodegradable plastic PBAT(Polybutylene adipate terephthalate).</title>
        <authorList>
            <person name="Weon H.-Y."/>
            <person name="Yeon J."/>
        </authorList>
    </citation>
    <scope>NUCLEOTIDE SEQUENCE [LARGE SCALE GENOMIC DNA]</scope>
    <source>
        <strain evidence="10 11">SBD 7-3</strain>
    </source>
</reference>
<dbReference type="Gene3D" id="1.10.287.130">
    <property type="match status" value="1"/>
</dbReference>
<dbReference type="SUPFAM" id="SSF55781">
    <property type="entry name" value="GAF domain-like"/>
    <property type="match status" value="1"/>
</dbReference>
<dbReference type="EC" id="2.7.13.3" evidence="2"/>
<evidence type="ECO:0000256" key="5">
    <source>
        <dbReference type="ARBA" id="ARBA00022777"/>
    </source>
</evidence>
<evidence type="ECO:0000256" key="3">
    <source>
        <dbReference type="ARBA" id="ARBA00022553"/>
    </source>
</evidence>
<dbReference type="PROSITE" id="PS50109">
    <property type="entry name" value="HIS_KIN"/>
    <property type="match status" value="1"/>
</dbReference>
<keyword evidence="11" id="KW-1185">Reference proteome</keyword>
<dbReference type="Pfam" id="PF02518">
    <property type="entry name" value="HATPase_c"/>
    <property type="match status" value="1"/>
</dbReference>
<keyword evidence="7" id="KW-0175">Coiled coil</keyword>
<dbReference type="InterPro" id="IPR036890">
    <property type="entry name" value="HATPase_C_sf"/>
</dbReference>
<sequence length="574" mass="62361">MARVLVVDDHATNRDLIVTLLGYAGHQVDEAADGAEALVKVRAAQPSLVICDILMPTMDGYEFVRRLRADAAIAHTDVIFCTATFMESEARTLAASCGVTRILFKPCEPQEILDVVTAALAHERPREPAVAADDFDREHLRLVTDKLVAQSNELLHANQRLSALTELNLRLASERDPFALLNQVCRGARDLIGARYAILGVRHKNGEDTVHFATWGLDPESSTPFDPRDLTAGVLGLVMQERVPRRFLNPAGDPARLGFPASCPPFTSGLVAPIVSLQQSYGWILLIDKLGAETFSADDERLLGIHAAQAGRIYENGSLYLAMKQSAEQLQIANETLEQRVESRTAQLREIIGGLESFNRTVSHDLRGPLGGIAGASRKAGEFLEAGQLDRASQMLGLIAQSAERTERLVSALLALARASEAELHRQRVDTQALVREVVAALPQPADRPPVQVTVGELPQVDADPTLLRQVFVNLITNAVKFASAGSAPQVEVGAGEEQGHPVFFVRDNGVGFSDAQAERLFHPFQRLHGARYEGFGLGLSIVKRIIDRHQGQIRAEGRPGQGATFYFSIGSGP</sequence>
<dbReference type="InterPro" id="IPR001789">
    <property type="entry name" value="Sig_transdc_resp-reg_receiver"/>
</dbReference>
<organism evidence="10 11">
    <name type="scientific">Piscinibacter gummiphilus</name>
    <dbReference type="NCBI Taxonomy" id="946333"/>
    <lineage>
        <taxon>Bacteria</taxon>
        <taxon>Pseudomonadati</taxon>
        <taxon>Pseudomonadota</taxon>
        <taxon>Betaproteobacteria</taxon>
        <taxon>Burkholderiales</taxon>
        <taxon>Sphaerotilaceae</taxon>
        <taxon>Piscinibacter</taxon>
    </lineage>
</organism>
<evidence type="ECO:0000256" key="1">
    <source>
        <dbReference type="ARBA" id="ARBA00000085"/>
    </source>
</evidence>
<dbReference type="Pfam" id="PF00072">
    <property type="entry name" value="Response_reg"/>
    <property type="match status" value="1"/>
</dbReference>
<dbReference type="EMBL" id="CP136336">
    <property type="protein sequence ID" value="WOB06014.1"/>
    <property type="molecule type" value="Genomic_DNA"/>
</dbReference>
<dbReference type="InterPro" id="IPR003018">
    <property type="entry name" value="GAF"/>
</dbReference>
<dbReference type="PANTHER" id="PTHR42878">
    <property type="entry name" value="TWO-COMPONENT HISTIDINE KINASE"/>
    <property type="match status" value="1"/>
</dbReference>
<dbReference type="PRINTS" id="PR00344">
    <property type="entry name" value="BCTRLSENSOR"/>
</dbReference>
<dbReference type="InterPro" id="IPR011006">
    <property type="entry name" value="CheY-like_superfamily"/>
</dbReference>
<evidence type="ECO:0000313" key="10">
    <source>
        <dbReference type="EMBL" id="WOB06014.1"/>
    </source>
</evidence>
<feature type="coiled-coil region" evidence="7">
    <location>
        <begin position="320"/>
        <end position="347"/>
    </location>
</feature>
<dbReference type="SMART" id="SM00388">
    <property type="entry name" value="HisKA"/>
    <property type="match status" value="1"/>
</dbReference>
<keyword evidence="5" id="KW-0418">Kinase</keyword>
<feature type="domain" description="Histidine kinase" evidence="8">
    <location>
        <begin position="361"/>
        <end position="574"/>
    </location>
</feature>
<evidence type="ECO:0000256" key="2">
    <source>
        <dbReference type="ARBA" id="ARBA00012438"/>
    </source>
</evidence>
<dbReference type="SMART" id="SM00387">
    <property type="entry name" value="HATPase_c"/>
    <property type="match status" value="1"/>
</dbReference>
<dbReference type="CDD" id="cd17546">
    <property type="entry name" value="REC_hyHK_CKI1_RcsC-like"/>
    <property type="match status" value="1"/>
</dbReference>
<dbReference type="InterPro" id="IPR005467">
    <property type="entry name" value="His_kinase_dom"/>
</dbReference>
<dbReference type="RefSeq" id="WP_316698224.1">
    <property type="nucleotide sequence ID" value="NZ_CP136336.1"/>
</dbReference>
<feature type="modified residue" description="4-aspartylphosphate" evidence="6">
    <location>
        <position position="52"/>
    </location>
</feature>